<evidence type="ECO:0000259" key="1">
    <source>
        <dbReference type="PROSITE" id="PS51201"/>
    </source>
</evidence>
<feature type="domain" description="RCK N-terminal" evidence="1">
    <location>
        <begin position="1"/>
        <end position="116"/>
    </location>
</feature>
<proteinExistence type="predicted"/>
<evidence type="ECO:0000313" key="2">
    <source>
        <dbReference type="EMBL" id="SVB27995.1"/>
    </source>
</evidence>
<protein>
    <recommendedName>
        <fullName evidence="1">RCK N-terminal domain-containing protein</fullName>
    </recommendedName>
</protein>
<dbReference type="AlphaFoldDB" id="A0A382CPI1"/>
<dbReference type="InterPro" id="IPR003148">
    <property type="entry name" value="RCK_N"/>
</dbReference>
<reference evidence="2" key="1">
    <citation type="submission" date="2018-05" db="EMBL/GenBank/DDBJ databases">
        <authorList>
            <person name="Lanie J.A."/>
            <person name="Ng W.-L."/>
            <person name="Kazmierczak K.M."/>
            <person name="Andrzejewski T.M."/>
            <person name="Davidsen T.M."/>
            <person name="Wayne K.J."/>
            <person name="Tettelin H."/>
            <person name="Glass J.I."/>
            <person name="Rusch D."/>
            <person name="Podicherti R."/>
            <person name="Tsui H.-C.T."/>
            <person name="Winkler M.E."/>
        </authorList>
    </citation>
    <scope>NUCLEOTIDE SEQUENCE</scope>
</reference>
<gene>
    <name evidence="2" type="ORF">METZ01_LOCUS180849</name>
</gene>
<dbReference type="PANTHER" id="PTHR43833">
    <property type="entry name" value="POTASSIUM CHANNEL PROTEIN 2-RELATED-RELATED"/>
    <property type="match status" value="1"/>
</dbReference>
<sequence>MGCGRIGTQIVTALWKEGHRVTVLDSVGESFLSLPKELRELENTTYVSDGILEEELIEAGILHADVFVAVSNRDNRNALAAQKAQHIFNTPKVVCRVGDPERQEMYNSLGLATVSSTKVTSQLILEAVLP</sequence>
<dbReference type="PROSITE" id="PS51201">
    <property type="entry name" value="RCK_N"/>
    <property type="match status" value="1"/>
</dbReference>
<accession>A0A382CPI1</accession>
<name>A0A382CPI1_9ZZZZ</name>
<dbReference type="PANTHER" id="PTHR43833:SF8">
    <property type="entry name" value="TRK SYSTEM POTASSIUM UPTAKE PROTEIN TRKA"/>
    <property type="match status" value="1"/>
</dbReference>
<dbReference type="InterPro" id="IPR050721">
    <property type="entry name" value="Trk_Ktr_HKT_K-transport"/>
</dbReference>
<dbReference type="Gene3D" id="3.40.50.720">
    <property type="entry name" value="NAD(P)-binding Rossmann-like Domain"/>
    <property type="match status" value="1"/>
</dbReference>
<organism evidence="2">
    <name type="scientific">marine metagenome</name>
    <dbReference type="NCBI Taxonomy" id="408172"/>
    <lineage>
        <taxon>unclassified sequences</taxon>
        <taxon>metagenomes</taxon>
        <taxon>ecological metagenomes</taxon>
    </lineage>
</organism>
<dbReference type="SUPFAM" id="SSF51735">
    <property type="entry name" value="NAD(P)-binding Rossmann-fold domains"/>
    <property type="match status" value="1"/>
</dbReference>
<dbReference type="InterPro" id="IPR036291">
    <property type="entry name" value="NAD(P)-bd_dom_sf"/>
</dbReference>
<dbReference type="EMBL" id="UINC01035496">
    <property type="protein sequence ID" value="SVB27995.1"/>
    <property type="molecule type" value="Genomic_DNA"/>
</dbReference>
<dbReference type="GO" id="GO:0006813">
    <property type="term" value="P:potassium ion transport"/>
    <property type="evidence" value="ECO:0007669"/>
    <property type="project" value="InterPro"/>
</dbReference>
<dbReference type="Pfam" id="PF02254">
    <property type="entry name" value="TrkA_N"/>
    <property type="match status" value="1"/>
</dbReference>